<feature type="region of interest" description="Disordered" evidence="1">
    <location>
        <begin position="164"/>
        <end position="186"/>
    </location>
</feature>
<dbReference type="NCBIfam" id="NF038353">
    <property type="entry name" value="FxLYD_dom"/>
    <property type="match status" value="1"/>
</dbReference>
<feature type="compositionally biased region" description="Low complexity" evidence="1">
    <location>
        <begin position="30"/>
        <end position="64"/>
    </location>
</feature>
<dbReference type="PROSITE" id="PS51318">
    <property type="entry name" value="TAT"/>
    <property type="match status" value="1"/>
</dbReference>
<dbReference type="OrthoDB" id="307372at2157"/>
<protein>
    <submittedName>
        <fullName evidence="2">Uncharacterized protein</fullName>
    </submittedName>
</protein>
<gene>
    <name evidence="2" type="ORF">HSB1_19540</name>
</gene>
<dbReference type="InterPro" id="IPR006311">
    <property type="entry name" value="TAT_signal"/>
</dbReference>
<dbReference type="RefSeq" id="WP_009367034.1">
    <property type="nucleotide sequence ID" value="NZ_ALJD01000004.1"/>
</dbReference>
<dbReference type="eggNOG" id="ENOG502N5MH">
    <property type="taxonomic scope" value="Archaea"/>
</dbReference>
<dbReference type="EMBL" id="ALJD01000004">
    <property type="protein sequence ID" value="EJN59796.1"/>
    <property type="molecule type" value="Genomic_DNA"/>
</dbReference>
<dbReference type="PROSITE" id="PS51257">
    <property type="entry name" value="PROKAR_LIPOPROTEIN"/>
    <property type="match status" value="1"/>
</dbReference>
<evidence type="ECO:0000313" key="2">
    <source>
        <dbReference type="EMBL" id="EJN59796.1"/>
    </source>
</evidence>
<name>J3JG54_9EURY</name>
<evidence type="ECO:0000313" key="3">
    <source>
        <dbReference type="Proteomes" id="UP000007813"/>
    </source>
</evidence>
<dbReference type="AlphaFoldDB" id="J3JG54"/>
<accession>J3JG54</accession>
<sequence>MSESRRTFLKTAGASVVGVAVAGCTGNSPDGSDGTTEATTTADGTDTVAENETTTGESSATATGDVSGSVGSESNADLELTEHSYFQDGSNEGVRGTVTNTSDKTYSLVVVHVNPENDNAETLDRFEVDSSESIDTLEPDATWDFEVVFDGDIDFTQYTIWATGQTEGNSGGTTNETAMNETTTAN</sequence>
<reference evidence="2 3" key="1">
    <citation type="journal article" date="2012" name="J. Bacteriol.">
        <title>Draft Genome Sequence of the Extremely Halophilic Archaeon Halogranum salarium B-1T.</title>
        <authorList>
            <person name="Kim K.K."/>
            <person name="Lee K.C."/>
            <person name="Lee J.S."/>
        </authorList>
    </citation>
    <scope>NUCLEOTIDE SEQUENCE [LARGE SCALE GENOMIC DNA]</scope>
    <source>
        <strain evidence="2 3">B-1</strain>
    </source>
</reference>
<dbReference type="InterPro" id="IPR047676">
    <property type="entry name" value="FxLYD_dom"/>
</dbReference>
<feature type="region of interest" description="Disordered" evidence="1">
    <location>
        <begin position="23"/>
        <end position="73"/>
    </location>
</feature>
<dbReference type="Proteomes" id="UP000007813">
    <property type="component" value="Unassembled WGS sequence"/>
</dbReference>
<proteinExistence type="predicted"/>
<organism evidence="2 3">
    <name type="scientific">Halogranum salarium B-1</name>
    <dbReference type="NCBI Taxonomy" id="1210908"/>
    <lineage>
        <taxon>Archaea</taxon>
        <taxon>Methanobacteriati</taxon>
        <taxon>Methanobacteriota</taxon>
        <taxon>Stenosarchaea group</taxon>
        <taxon>Halobacteria</taxon>
        <taxon>Halobacteriales</taxon>
        <taxon>Haloferacaceae</taxon>
    </lineage>
</organism>
<evidence type="ECO:0000256" key="1">
    <source>
        <dbReference type="SAM" id="MobiDB-lite"/>
    </source>
</evidence>
<dbReference type="NCBIfam" id="TIGR01409">
    <property type="entry name" value="TAT_signal_seq"/>
    <property type="match status" value="1"/>
</dbReference>
<comment type="caution">
    <text evidence="2">The sequence shown here is derived from an EMBL/GenBank/DDBJ whole genome shotgun (WGS) entry which is preliminary data.</text>
</comment>
<dbReference type="InterPro" id="IPR019546">
    <property type="entry name" value="TAT_signal_bac_arc"/>
</dbReference>